<dbReference type="Proteomes" id="UP000306918">
    <property type="component" value="Unassembled WGS sequence"/>
</dbReference>
<dbReference type="OrthoDB" id="9794443at2"/>
<sequence>MSNIPFQTIDWTTIKKTEHTGESGMAWWQTLQFSGLRVRVVEYSKGYLADHWCEKGHIVHCLEGAFVSELKNGESFQLSKGMTYIVSDDLSSHRSVSENGVKLLIIDGDFLKNQPSENI</sequence>
<accession>A0A4S8HSD1</accession>
<proteinExistence type="predicted"/>
<dbReference type="InterPro" id="IPR047713">
    <property type="entry name" value="DHCW_cupin"/>
</dbReference>
<reference evidence="1 2" key="1">
    <citation type="submission" date="2019-04" db="EMBL/GenBank/DDBJ databases">
        <title>Niastella caeni sp. nov., isolated from activated sludge.</title>
        <authorList>
            <person name="Sheng M."/>
        </authorList>
    </citation>
    <scope>NUCLEOTIDE SEQUENCE [LARGE SCALE GENOMIC DNA]</scope>
    <source>
        <strain evidence="1 2">HX-2-15</strain>
    </source>
</reference>
<dbReference type="SUPFAM" id="SSF51182">
    <property type="entry name" value="RmlC-like cupins"/>
    <property type="match status" value="1"/>
</dbReference>
<dbReference type="RefSeq" id="WP_136578339.1">
    <property type="nucleotide sequence ID" value="NZ_STFF01000004.1"/>
</dbReference>
<name>A0A4S8HSD1_9BACT</name>
<evidence type="ECO:0000313" key="1">
    <source>
        <dbReference type="EMBL" id="THU38383.1"/>
    </source>
</evidence>
<dbReference type="AlphaFoldDB" id="A0A4S8HSD1"/>
<comment type="caution">
    <text evidence="1">The sequence shown here is derived from an EMBL/GenBank/DDBJ whole genome shotgun (WGS) entry which is preliminary data.</text>
</comment>
<evidence type="ECO:0000313" key="2">
    <source>
        <dbReference type="Proteomes" id="UP000306918"/>
    </source>
</evidence>
<evidence type="ECO:0008006" key="3">
    <source>
        <dbReference type="Google" id="ProtNLM"/>
    </source>
</evidence>
<organism evidence="1 2">
    <name type="scientific">Niastella caeni</name>
    <dbReference type="NCBI Taxonomy" id="2569763"/>
    <lineage>
        <taxon>Bacteria</taxon>
        <taxon>Pseudomonadati</taxon>
        <taxon>Bacteroidota</taxon>
        <taxon>Chitinophagia</taxon>
        <taxon>Chitinophagales</taxon>
        <taxon>Chitinophagaceae</taxon>
        <taxon>Niastella</taxon>
    </lineage>
</organism>
<dbReference type="NCBIfam" id="NF038084">
    <property type="entry name" value="DHCW_cupin"/>
    <property type="match status" value="1"/>
</dbReference>
<protein>
    <recommendedName>
        <fullName evidence="3">DHCW motif cupin fold protein</fullName>
    </recommendedName>
</protein>
<dbReference type="InterPro" id="IPR011051">
    <property type="entry name" value="RmlC_Cupin_sf"/>
</dbReference>
<dbReference type="EMBL" id="STFF01000004">
    <property type="protein sequence ID" value="THU38383.1"/>
    <property type="molecule type" value="Genomic_DNA"/>
</dbReference>
<keyword evidence="2" id="KW-1185">Reference proteome</keyword>
<gene>
    <name evidence="1" type="ORF">FAM09_17060</name>
</gene>